<dbReference type="OrthoDB" id="6428169at2759"/>
<dbReference type="AlphaFoldDB" id="A0A8S4PC56"/>
<feature type="chain" id="PRO_5035919186" description="Prokineticin domain-containing protein" evidence="1">
    <location>
        <begin position="20"/>
        <end position="122"/>
    </location>
</feature>
<evidence type="ECO:0000313" key="2">
    <source>
        <dbReference type="EMBL" id="CAH1791019.1"/>
    </source>
</evidence>
<sequence length="122" mass="12998">MCTMKVFLVIFTTFLLCSAEECKTGKDCGIDACCVANNQPLGKRSLIGLLRPWKRQQLPSYLEGGICTPLGVKGSGCLVGAGSSSNDEGMLYMCPCQSSLKCVRNYLPTYVGGLGKIGVCTE</sequence>
<reference evidence="2" key="1">
    <citation type="submission" date="2022-03" db="EMBL/GenBank/DDBJ databases">
        <authorList>
            <person name="Martin C."/>
        </authorList>
    </citation>
    <scope>NUCLEOTIDE SEQUENCE</scope>
</reference>
<dbReference type="EMBL" id="CAIIXF020000008">
    <property type="protein sequence ID" value="CAH1791019.1"/>
    <property type="molecule type" value="Genomic_DNA"/>
</dbReference>
<gene>
    <name evidence="2" type="ORF">OFUS_LOCUS16157</name>
</gene>
<evidence type="ECO:0008006" key="4">
    <source>
        <dbReference type="Google" id="ProtNLM"/>
    </source>
</evidence>
<feature type="signal peptide" evidence="1">
    <location>
        <begin position="1"/>
        <end position="19"/>
    </location>
</feature>
<dbReference type="Proteomes" id="UP000749559">
    <property type="component" value="Unassembled WGS sequence"/>
</dbReference>
<keyword evidence="1" id="KW-0732">Signal</keyword>
<name>A0A8S4PC56_OWEFU</name>
<evidence type="ECO:0000256" key="1">
    <source>
        <dbReference type="SAM" id="SignalP"/>
    </source>
</evidence>
<evidence type="ECO:0000313" key="3">
    <source>
        <dbReference type="Proteomes" id="UP000749559"/>
    </source>
</evidence>
<keyword evidence="3" id="KW-1185">Reference proteome</keyword>
<organism evidence="2 3">
    <name type="scientific">Owenia fusiformis</name>
    <name type="common">Polychaete worm</name>
    <dbReference type="NCBI Taxonomy" id="6347"/>
    <lineage>
        <taxon>Eukaryota</taxon>
        <taxon>Metazoa</taxon>
        <taxon>Spiralia</taxon>
        <taxon>Lophotrochozoa</taxon>
        <taxon>Annelida</taxon>
        <taxon>Polychaeta</taxon>
        <taxon>Sedentaria</taxon>
        <taxon>Canalipalpata</taxon>
        <taxon>Sabellida</taxon>
        <taxon>Oweniida</taxon>
        <taxon>Oweniidae</taxon>
        <taxon>Owenia</taxon>
    </lineage>
</organism>
<protein>
    <recommendedName>
        <fullName evidence="4">Prokineticin domain-containing protein</fullName>
    </recommendedName>
</protein>
<comment type="caution">
    <text evidence="2">The sequence shown here is derived from an EMBL/GenBank/DDBJ whole genome shotgun (WGS) entry which is preliminary data.</text>
</comment>
<dbReference type="Gene3D" id="2.10.80.10">
    <property type="entry name" value="Lipase, subunit A"/>
    <property type="match status" value="1"/>
</dbReference>
<proteinExistence type="predicted"/>
<accession>A0A8S4PC56</accession>